<dbReference type="Pfam" id="PF13408">
    <property type="entry name" value="Zn_ribbon_recom"/>
    <property type="match status" value="1"/>
</dbReference>
<feature type="domain" description="Recombinase" evidence="5">
    <location>
        <begin position="174"/>
        <end position="298"/>
    </location>
</feature>
<dbReference type="EMBL" id="JBBMFF010000261">
    <property type="protein sequence ID" value="MEQ2512169.1"/>
    <property type="molecule type" value="Genomic_DNA"/>
</dbReference>
<evidence type="ECO:0000256" key="2">
    <source>
        <dbReference type="ARBA" id="ARBA00023172"/>
    </source>
</evidence>
<dbReference type="InterPro" id="IPR011109">
    <property type="entry name" value="DNA_bind_recombinase_dom"/>
</dbReference>
<evidence type="ECO:0000256" key="3">
    <source>
        <dbReference type="SAM" id="MobiDB-lite"/>
    </source>
</evidence>
<dbReference type="Proteomes" id="UP001491552">
    <property type="component" value="Unassembled WGS sequence"/>
</dbReference>
<evidence type="ECO:0000259" key="4">
    <source>
        <dbReference type="PROSITE" id="PS51736"/>
    </source>
</evidence>
<keyword evidence="2" id="KW-0233">DNA recombination</keyword>
<keyword evidence="1" id="KW-0238">DNA-binding</keyword>
<protein>
    <submittedName>
        <fullName evidence="6">Recombinase family protein</fullName>
    </submittedName>
</protein>
<feature type="compositionally biased region" description="Basic and acidic residues" evidence="3">
    <location>
        <begin position="400"/>
        <end position="420"/>
    </location>
</feature>
<dbReference type="InterPro" id="IPR036162">
    <property type="entry name" value="Resolvase-like_N_sf"/>
</dbReference>
<dbReference type="PROSITE" id="PS51736">
    <property type="entry name" value="RECOMBINASES_3"/>
    <property type="match status" value="1"/>
</dbReference>
<evidence type="ECO:0000313" key="7">
    <source>
        <dbReference type="Proteomes" id="UP001491552"/>
    </source>
</evidence>
<dbReference type="InterPro" id="IPR038109">
    <property type="entry name" value="DNA_bind_recomb_sf"/>
</dbReference>
<dbReference type="Gene3D" id="3.90.1750.20">
    <property type="entry name" value="Putative Large Serine Recombinase, Chain B, Domain 2"/>
    <property type="match status" value="1"/>
</dbReference>
<accession>A0ABV1GA01</accession>
<dbReference type="PANTHER" id="PTHR30461">
    <property type="entry name" value="DNA-INVERTASE FROM LAMBDOID PROPHAGE"/>
    <property type="match status" value="1"/>
</dbReference>
<evidence type="ECO:0000256" key="1">
    <source>
        <dbReference type="ARBA" id="ARBA00023125"/>
    </source>
</evidence>
<dbReference type="PANTHER" id="PTHR30461:SF2">
    <property type="entry name" value="SERINE RECOMBINASE PINE-RELATED"/>
    <property type="match status" value="1"/>
</dbReference>
<feature type="domain" description="Resolvase/invertase-type recombinase catalytic" evidence="4">
    <location>
        <begin position="20"/>
        <end position="167"/>
    </location>
</feature>
<dbReference type="InterPro" id="IPR050639">
    <property type="entry name" value="SSR_resolvase"/>
</dbReference>
<name>A0ABV1GA01_9FIRM</name>
<reference evidence="6 7" key="1">
    <citation type="submission" date="2024-03" db="EMBL/GenBank/DDBJ databases">
        <title>Human intestinal bacterial collection.</title>
        <authorList>
            <person name="Pauvert C."/>
            <person name="Hitch T.C.A."/>
            <person name="Clavel T."/>
        </authorList>
    </citation>
    <scope>NUCLEOTIDE SEQUENCE [LARGE SCALE GENOMIC DNA]</scope>
    <source>
        <strain evidence="6 7">CLA-AA-H192</strain>
    </source>
</reference>
<proteinExistence type="predicted"/>
<dbReference type="Pfam" id="PF00239">
    <property type="entry name" value="Resolvase"/>
    <property type="match status" value="1"/>
</dbReference>
<organism evidence="6 7">
    <name type="scientific">Faecousia intestinalis</name>
    <dbReference type="NCBI Taxonomy" id="3133167"/>
    <lineage>
        <taxon>Bacteria</taxon>
        <taxon>Bacillati</taxon>
        <taxon>Bacillota</taxon>
        <taxon>Clostridia</taxon>
        <taxon>Eubacteriales</taxon>
        <taxon>Oscillospiraceae</taxon>
        <taxon>Faecousia</taxon>
    </lineage>
</organism>
<dbReference type="PROSITE" id="PS51737">
    <property type="entry name" value="RECOMBINASE_DNA_BIND"/>
    <property type="match status" value="1"/>
</dbReference>
<keyword evidence="7" id="KW-1185">Reference proteome</keyword>
<dbReference type="RefSeq" id="WP_349136856.1">
    <property type="nucleotide sequence ID" value="NZ_JBBMFF010000261.1"/>
</dbReference>
<dbReference type="SMART" id="SM00857">
    <property type="entry name" value="Resolvase"/>
    <property type="match status" value="1"/>
</dbReference>
<dbReference type="Pfam" id="PF07508">
    <property type="entry name" value="Recombinase"/>
    <property type="match status" value="1"/>
</dbReference>
<evidence type="ECO:0000313" key="6">
    <source>
        <dbReference type="EMBL" id="MEQ2512169.1"/>
    </source>
</evidence>
<dbReference type="SUPFAM" id="SSF53041">
    <property type="entry name" value="Resolvase-like"/>
    <property type="match status" value="1"/>
</dbReference>
<sequence>MERIIRQVSFPGAEMPRLKRVAAYARVSSGKDAMLHSLSAQVSSYSNLIQNHEGWQYCGVYADEALTGTKEGRGSFQSLLADCRAGKLDMVITKSISRFARNTVTLLQTVRELKGLGVDVYFEEQNIHTMSADGELMMTILASYAQEESLSASENQKWRVRRNFEEGIPWRFFMLGYRAGDGKLAVVPEEAEIVRSIFSDYMAGDGVTIIANRLNKSGYATQSGCVFHKSAVERILRNYAYTGNLLLQTKFRENHLTKVTRRNHGELPQYHAQETHEAIISFEMFQAVQEEIQRRKAKYGPTKERQFSPFTGLITCECCGKHYRRKTTATGFIWICSTYNSKGKAYCASKAIPEQKLLATAAQVGDPDTFKGILAKNGNELVFTLQDGSTVVKHWQDRSRAESWTPEMRRAVGQKTRERNQAAWQR</sequence>
<feature type="region of interest" description="Disordered" evidence="3">
    <location>
        <begin position="400"/>
        <end position="426"/>
    </location>
</feature>
<evidence type="ECO:0000259" key="5">
    <source>
        <dbReference type="PROSITE" id="PS51737"/>
    </source>
</evidence>
<comment type="caution">
    <text evidence="6">The sequence shown here is derived from an EMBL/GenBank/DDBJ whole genome shotgun (WGS) entry which is preliminary data.</text>
</comment>
<gene>
    <name evidence="6" type="ORF">WMO66_13115</name>
</gene>
<dbReference type="InterPro" id="IPR025827">
    <property type="entry name" value="Zn_ribbon_recom_dom"/>
</dbReference>
<dbReference type="Gene3D" id="3.40.50.1390">
    <property type="entry name" value="Resolvase, N-terminal catalytic domain"/>
    <property type="match status" value="1"/>
</dbReference>
<dbReference type="InterPro" id="IPR006119">
    <property type="entry name" value="Resolv_N"/>
</dbReference>
<dbReference type="CDD" id="cd00338">
    <property type="entry name" value="Ser_Recombinase"/>
    <property type="match status" value="1"/>
</dbReference>